<evidence type="ECO:0000313" key="1">
    <source>
        <dbReference type="EMBL" id="ADC89130.1"/>
    </source>
</evidence>
<dbReference type="Proteomes" id="UP000002043">
    <property type="component" value="Chromosome"/>
</dbReference>
<organism evidence="1 2">
    <name type="scientific">Thermocrinis albus (strain DSM 14484 / JCM 11386 / HI 11/12)</name>
    <dbReference type="NCBI Taxonomy" id="638303"/>
    <lineage>
        <taxon>Bacteria</taxon>
        <taxon>Pseudomonadati</taxon>
        <taxon>Aquificota</taxon>
        <taxon>Aquificia</taxon>
        <taxon>Aquificales</taxon>
        <taxon>Aquificaceae</taxon>
        <taxon>Thermocrinis</taxon>
    </lineage>
</organism>
<proteinExistence type="predicted"/>
<dbReference type="KEGG" id="tal:Thal_0496"/>
<protein>
    <submittedName>
        <fullName evidence="1">Uncharacterized protein</fullName>
    </submittedName>
</protein>
<dbReference type="HOGENOM" id="CLU_2072039_0_0_0"/>
<keyword evidence="2" id="KW-1185">Reference proteome</keyword>
<gene>
    <name evidence="1" type="ordered locus">Thal_0496</name>
</gene>
<sequence length="118" mass="13888">MRVRFRIALYRDGVRLTKEQLKDRKDPLGIGMRYVTEFKYLEATKWLMVAKDSYEKYLLLGLINFALAQDWLGREFLENASLYEPAENVQFFVEVPEKGLRAEIKGLRDVLNLQRLSA</sequence>
<dbReference type="OrthoDB" id="15316at2"/>
<reference evidence="2" key="1">
    <citation type="journal article" date="2010" name="Stand. Genomic Sci.">
        <title>Complete genome sequence of Thermocrinis albus type strain (HI 11/12T).</title>
        <authorList>
            <person name="Wirth R."/>
            <person name="Sikorski J."/>
            <person name="Brambilla E."/>
            <person name="Misra M."/>
            <person name="Lapidus A."/>
            <person name="Copeland A."/>
            <person name="Nolan M."/>
            <person name="Lucas S."/>
            <person name="Chen F."/>
            <person name="Tice H."/>
            <person name="Cheng J.F."/>
            <person name="Han C."/>
            <person name="Detter J.C."/>
            <person name="Tapia R."/>
            <person name="Bruce D."/>
            <person name="Goodwin L."/>
            <person name="Pitluck S."/>
            <person name="Pati A."/>
            <person name="Anderson I."/>
            <person name="Ivanova N."/>
            <person name="Mavromatis K."/>
            <person name="Mikhailova N."/>
            <person name="Chen A."/>
            <person name="Palaniappan K."/>
            <person name="Bilek Y."/>
            <person name="Hader T."/>
            <person name="Land M."/>
            <person name="Hauser L."/>
            <person name="Chang Y.J."/>
            <person name="Jeffries C.D."/>
            <person name="Tindall B.J."/>
            <person name="Rohde M."/>
            <person name="Goker M."/>
            <person name="Bristow J."/>
            <person name="Eisen J.A."/>
            <person name="Markowitz V."/>
            <person name="Hugenholtz P."/>
            <person name="Kyrpides N.C."/>
            <person name="Klenk H.P."/>
        </authorList>
    </citation>
    <scope>NUCLEOTIDE SEQUENCE [LARGE SCALE GENOMIC DNA]</scope>
    <source>
        <strain evidence="2">DSM 14484 / JCM 11386 / HI 11/12</strain>
    </source>
</reference>
<dbReference type="EMBL" id="CP001931">
    <property type="protein sequence ID" value="ADC89130.1"/>
    <property type="molecule type" value="Genomic_DNA"/>
</dbReference>
<evidence type="ECO:0000313" key="2">
    <source>
        <dbReference type="Proteomes" id="UP000002043"/>
    </source>
</evidence>
<dbReference type="STRING" id="638303.Thal_0496"/>
<dbReference type="RefSeq" id="WP_012991537.1">
    <property type="nucleotide sequence ID" value="NC_013894.1"/>
</dbReference>
<dbReference type="AlphaFoldDB" id="D3SPP3"/>
<name>D3SPP3_THEAH</name>
<accession>D3SPP3</accession>